<comment type="function">
    <text evidence="7">Required for disulfide bond formation in some periplasmic proteins. Acts by transferring its disulfide bond to other proteins and is reduced in the process.</text>
</comment>
<dbReference type="Pfam" id="PF13098">
    <property type="entry name" value="Thioredoxin_2"/>
    <property type="match status" value="1"/>
</dbReference>
<dbReference type="SUPFAM" id="SSF52833">
    <property type="entry name" value="Thioredoxin-like"/>
    <property type="match status" value="1"/>
</dbReference>
<reference evidence="9 10" key="1">
    <citation type="submission" date="2019-03" db="EMBL/GenBank/DDBJ databases">
        <title>Ramlibacter sp. 18x22-1, whole genome shotgun sequence.</title>
        <authorList>
            <person name="Zhang X."/>
            <person name="Feng G."/>
            <person name="Zhu H."/>
        </authorList>
    </citation>
    <scope>NUCLEOTIDE SEQUENCE [LARGE SCALE GENOMIC DNA]</scope>
    <source>
        <strain evidence="9 10">18x22-1</strain>
    </source>
</reference>
<evidence type="ECO:0000256" key="2">
    <source>
        <dbReference type="ARBA" id="ARBA00009813"/>
    </source>
</evidence>
<organism evidence="9 10">
    <name type="scientific">Ramlibacter humi</name>
    <dbReference type="NCBI Taxonomy" id="2530451"/>
    <lineage>
        <taxon>Bacteria</taxon>
        <taxon>Pseudomonadati</taxon>
        <taxon>Pseudomonadota</taxon>
        <taxon>Betaproteobacteria</taxon>
        <taxon>Burkholderiales</taxon>
        <taxon>Comamonadaceae</taxon>
        <taxon>Ramlibacter</taxon>
    </lineage>
</organism>
<dbReference type="EMBL" id="SMLK01000004">
    <property type="protein sequence ID" value="TFZ00085.1"/>
    <property type="molecule type" value="Genomic_DNA"/>
</dbReference>
<proteinExistence type="inferred from homology"/>
<dbReference type="InterPro" id="IPR018950">
    <property type="entry name" value="DiS-bond_isomerase_DsbC/G_N"/>
</dbReference>
<evidence type="ECO:0000259" key="8">
    <source>
        <dbReference type="PROSITE" id="PS51352"/>
    </source>
</evidence>
<comment type="subcellular location">
    <subcellularLocation>
        <location evidence="1 7">Periplasm</location>
    </subcellularLocation>
</comment>
<name>A0A4Z0BPV0_9BURK</name>
<accession>A0A4Z0BPV0</accession>
<evidence type="ECO:0000313" key="10">
    <source>
        <dbReference type="Proteomes" id="UP000297839"/>
    </source>
</evidence>
<evidence type="ECO:0000313" key="9">
    <source>
        <dbReference type="EMBL" id="TFZ00085.1"/>
    </source>
</evidence>
<feature type="domain" description="Thioredoxin" evidence="8">
    <location>
        <begin position="80"/>
        <end position="246"/>
    </location>
</feature>
<sequence>MAYRWTALGAAAALTCAACQGTTTETDQAVLARLQAAYPGAAIESAHRSPIASLYEVKAGSEVLYADASGRYVIFGRLHDMQAASAPDAAAPSPQAGKAPAAVLRELIDSAEASAIKTVHGSGANKLYVFSDPQCPHCRSLEPELARLKDVTIYTFLFPVLSPDSREIARTVWCSADRAAAWKQALAGRRLAAPETACSTPIEDNVRMARALGIRGTPTLLRADGQMLVGYQSAETLTKQFQEVTR</sequence>
<gene>
    <name evidence="9" type="ORF">EZ216_13320</name>
</gene>
<keyword evidence="5" id="KW-1015">Disulfide bond</keyword>
<keyword evidence="3 7" id="KW-0732">Signal</keyword>
<comment type="similarity">
    <text evidence="2 7">Belongs to the thioredoxin family. DsbC subfamily.</text>
</comment>
<evidence type="ECO:0000256" key="7">
    <source>
        <dbReference type="RuleBase" id="RU364038"/>
    </source>
</evidence>
<keyword evidence="4 7" id="KW-0574">Periplasm</keyword>
<dbReference type="SUPFAM" id="SSF54423">
    <property type="entry name" value="DsbC/DsbG N-terminal domain-like"/>
    <property type="match status" value="1"/>
</dbReference>
<dbReference type="OrthoDB" id="12976at2"/>
<dbReference type="PANTHER" id="PTHR35272:SF3">
    <property type="entry name" value="THIOL:DISULFIDE INTERCHANGE PROTEIN DSBC"/>
    <property type="match status" value="1"/>
</dbReference>
<dbReference type="Proteomes" id="UP000297839">
    <property type="component" value="Unassembled WGS sequence"/>
</dbReference>
<dbReference type="InterPro" id="IPR051470">
    <property type="entry name" value="Thiol:disulfide_interchange"/>
</dbReference>
<dbReference type="CDD" id="cd03020">
    <property type="entry name" value="DsbA_DsbC_DsbG"/>
    <property type="match status" value="1"/>
</dbReference>
<dbReference type="RefSeq" id="WP_135250272.1">
    <property type="nucleotide sequence ID" value="NZ_SMLK01000004.1"/>
</dbReference>
<evidence type="ECO:0000256" key="6">
    <source>
        <dbReference type="ARBA" id="ARBA00023284"/>
    </source>
</evidence>
<dbReference type="Gene3D" id="3.40.30.10">
    <property type="entry name" value="Glutaredoxin"/>
    <property type="match status" value="1"/>
</dbReference>
<evidence type="ECO:0000256" key="1">
    <source>
        <dbReference type="ARBA" id="ARBA00004418"/>
    </source>
</evidence>
<dbReference type="PANTHER" id="PTHR35272">
    <property type="entry name" value="THIOL:DISULFIDE INTERCHANGE PROTEIN DSBC-RELATED"/>
    <property type="match status" value="1"/>
</dbReference>
<dbReference type="GO" id="GO:0042597">
    <property type="term" value="C:periplasmic space"/>
    <property type="evidence" value="ECO:0007669"/>
    <property type="project" value="UniProtKB-SubCell"/>
</dbReference>
<dbReference type="PROSITE" id="PS51352">
    <property type="entry name" value="THIOREDOXIN_2"/>
    <property type="match status" value="1"/>
</dbReference>
<comment type="caution">
    <text evidence="9">The sequence shown here is derived from an EMBL/GenBank/DDBJ whole genome shotgun (WGS) entry which is preliminary data.</text>
</comment>
<keyword evidence="6 7" id="KW-0676">Redox-active center</keyword>
<protein>
    <recommendedName>
        <fullName evidence="7">Thiol:disulfide interchange protein</fullName>
    </recommendedName>
</protein>
<dbReference type="AlphaFoldDB" id="A0A4Z0BPV0"/>
<dbReference type="InterPro" id="IPR033954">
    <property type="entry name" value="DiS-bond_Isoase_DsbC/G"/>
</dbReference>
<evidence type="ECO:0000256" key="4">
    <source>
        <dbReference type="ARBA" id="ARBA00022764"/>
    </source>
</evidence>
<evidence type="ECO:0000256" key="3">
    <source>
        <dbReference type="ARBA" id="ARBA00022729"/>
    </source>
</evidence>
<dbReference type="InterPro" id="IPR013766">
    <property type="entry name" value="Thioredoxin_domain"/>
</dbReference>
<dbReference type="InterPro" id="IPR009094">
    <property type="entry name" value="DiS-bond_isomerase_DsbC/G_N_sf"/>
</dbReference>
<dbReference type="Gene3D" id="3.10.450.70">
    <property type="entry name" value="Disulphide bond isomerase, DsbC/G, N-terminal"/>
    <property type="match status" value="1"/>
</dbReference>
<keyword evidence="10" id="KW-1185">Reference proteome</keyword>
<dbReference type="InterPro" id="IPR012336">
    <property type="entry name" value="Thioredoxin-like_fold"/>
</dbReference>
<evidence type="ECO:0000256" key="5">
    <source>
        <dbReference type="ARBA" id="ARBA00023157"/>
    </source>
</evidence>
<dbReference type="Pfam" id="PF10411">
    <property type="entry name" value="DsbC_N"/>
    <property type="match status" value="1"/>
</dbReference>
<dbReference type="InterPro" id="IPR036249">
    <property type="entry name" value="Thioredoxin-like_sf"/>
</dbReference>